<keyword evidence="10" id="KW-1185">Reference proteome</keyword>
<evidence type="ECO:0000313" key="10">
    <source>
        <dbReference type="Proteomes" id="UP000595564"/>
    </source>
</evidence>
<evidence type="ECO:0000256" key="7">
    <source>
        <dbReference type="ARBA" id="ARBA00023136"/>
    </source>
</evidence>
<dbReference type="PANTHER" id="PTHR21716">
    <property type="entry name" value="TRANSMEMBRANE PROTEIN"/>
    <property type="match status" value="1"/>
</dbReference>
<feature type="transmembrane region" description="Helical" evidence="8">
    <location>
        <begin position="297"/>
        <end position="328"/>
    </location>
</feature>
<evidence type="ECO:0000256" key="1">
    <source>
        <dbReference type="ARBA" id="ARBA00004651"/>
    </source>
</evidence>
<dbReference type="InterPro" id="IPR002549">
    <property type="entry name" value="AI-2E-like"/>
</dbReference>
<feature type="transmembrane region" description="Helical" evidence="8">
    <location>
        <begin position="203"/>
        <end position="220"/>
    </location>
</feature>
<dbReference type="GO" id="GO:0055085">
    <property type="term" value="P:transmembrane transport"/>
    <property type="evidence" value="ECO:0007669"/>
    <property type="project" value="TreeGrafter"/>
</dbReference>
<comment type="subcellular location">
    <subcellularLocation>
        <location evidence="1">Cell membrane</location>
        <topology evidence="1">Multi-pass membrane protein</topology>
    </subcellularLocation>
</comment>
<dbReference type="GO" id="GO:0005886">
    <property type="term" value="C:plasma membrane"/>
    <property type="evidence" value="ECO:0007669"/>
    <property type="project" value="UniProtKB-SubCell"/>
</dbReference>
<dbReference type="AlphaFoldDB" id="A0A7R6SXK9"/>
<keyword evidence="3" id="KW-0813">Transport</keyword>
<keyword evidence="6 8" id="KW-1133">Transmembrane helix</keyword>
<keyword evidence="4" id="KW-1003">Cell membrane</keyword>
<feature type="transmembrane region" description="Helical" evidence="8">
    <location>
        <begin position="137"/>
        <end position="162"/>
    </location>
</feature>
<evidence type="ECO:0000256" key="4">
    <source>
        <dbReference type="ARBA" id="ARBA00022475"/>
    </source>
</evidence>
<dbReference type="PANTHER" id="PTHR21716:SF53">
    <property type="entry name" value="PERMEASE PERM-RELATED"/>
    <property type="match status" value="1"/>
</dbReference>
<dbReference type="Pfam" id="PF01594">
    <property type="entry name" value="AI-2E_transport"/>
    <property type="match status" value="1"/>
</dbReference>
<accession>A0A7R6SXK9</accession>
<feature type="transmembrane region" description="Helical" evidence="8">
    <location>
        <begin position="56"/>
        <end position="75"/>
    </location>
</feature>
<dbReference type="KEGG" id="thyd:TTHT_0004"/>
<evidence type="ECO:0000256" key="2">
    <source>
        <dbReference type="ARBA" id="ARBA00009773"/>
    </source>
</evidence>
<gene>
    <name evidence="9" type="ORF">TTHT_0004</name>
</gene>
<evidence type="ECO:0000256" key="8">
    <source>
        <dbReference type="SAM" id="Phobius"/>
    </source>
</evidence>
<organism evidence="9 10">
    <name type="scientific">Thermotomaculum hydrothermale</name>
    <dbReference type="NCBI Taxonomy" id="981385"/>
    <lineage>
        <taxon>Bacteria</taxon>
        <taxon>Pseudomonadati</taxon>
        <taxon>Acidobacteriota</taxon>
        <taxon>Holophagae</taxon>
        <taxon>Thermotomaculales</taxon>
        <taxon>Thermotomaculaceae</taxon>
        <taxon>Thermotomaculum</taxon>
    </lineage>
</organism>
<dbReference type="EMBL" id="AP017470">
    <property type="protein sequence ID" value="BBB31660.1"/>
    <property type="molecule type" value="Genomic_DNA"/>
</dbReference>
<comment type="similarity">
    <text evidence="2">Belongs to the autoinducer-2 exporter (AI-2E) (TC 2.A.86) family.</text>
</comment>
<feature type="transmembrane region" description="Helical" evidence="8">
    <location>
        <begin position="226"/>
        <end position="253"/>
    </location>
</feature>
<keyword evidence="7 8" id="KW-0472">Membrane</keyword>
<evidence type="ECO:0000256" key="3">
    <source>
        <dbReference type="ARBA" id="ARBA00022448"/>
    </source>
</evidence>
<reference evidence="9 10" key="1">
    <citation type="journal article" date="2012" name="Extremophiles">
        <title>Thermotomaculum hydrothermale gen. nov., sp. nov., a novel heterotrophic thermophile within the phylum Acidobacteria from a deep-sea hydrothermal vent chimney in the Southern Okinawa Trough.</title>
        <authorList>
            <person name="Izumi H."/>
            <person name="Nunoura T."/>
            <person name="Miyazaki M."/>
            <person name="Mino S."/>
            <person name="Toki T."/>
            <person name="Takai K."/>
            <person name="Sako Y."/>
            <person name="Sawabe T."/>
            <person name="Nakagawa S."/>
        </authorList>
    </citation>
    <scope>NUCLEOTIDE SEQUENCE [LARGE SCALE GENOMIC DNA]</scope>
    <source>
        <strain evidence="9 10">AC55</strain>
    </source>
</reference>
<evidence type="ECO:0000313" key="9">
    <source>
        <dbReference type="EMBL" id="BBB31660.1"/>
    </source>
</evidence>
<dbReference type="EC" id="6.3.2.6" evidence="9"/>
<feature type="transmembrane region" description="Helical" evidence="8">
    <location>
        <begin position="6"/>
        <end position="35"/>
    </location>
</feature>
<keyword evidence="5 8" id="KW-0812">Transmembrane</keyword>
<proteinExistence type="inferred from homology"/>
<evidence type="ECO:0000256" key="6">
    <source>
        <dbReference type="ARBA" id="ARBA00022989"/>
    </source>
</evidence>
<dbReference type="GO" id="GO:0004639">
    <property type="term" value="F:phosphoribosylaminoimidazolesuccinocarboxamide synthase activity"/>
    <property type="evidence" value="ECO:0007669"/>
    <property type="project" value="UniProtKB-EC"/>
</dbReference>
<protein>
    <submittedName>
        <fullName evidence="9">Phosphoribosylaminoimidazole-succinocarboxamide synthase</fullName>
        <ecNumber evidence="9">6.3.2.6</ecNumber>
    </submittedName>
</protein>
<keyword evidence="9" id="KW-0436">Ligase</keyword>
<feature type="transmembrane region" description="Helical" evidence="8">
    <location>
        <begin position="260"/>
        <end position="277"/>
    </location>
</feature>
<name>A0A7R6SXK9_9BACT</name>
<dbReference type="Proteomes" id="UP000595564">
    <property type="component" value="Chromosome"/>
</dbReference>
<sequence length="345" mass="38540">MDVFSLVIFILLLLIFSLSGVLSSVIIAFIIAYVFDPVIDWFEAHKFSRTGGIVTFFTLFLGVIILFFIFVTPVFQKELSSFTEKIPSYMQSLQKTTIPFVKDYLEKHPDQVEYVKEKLQNFGFQLLKPVVNFFKSVFSGVINLILKILDLLLIPVLAFYLLKDIDKITEGIKNSFPEKYRDTIIDIFSEIDYKIKNFLKGQLIVSVILAIIYSIGLWIFNVPLAFVIGIVAGLANIIPYLGIAIGLIPALILSYLDSHSYVNLLGVIGTFAVAQALEGTIISPRVVGEKVGLHPVMVIVAILLGGHFFGFVGILVAVPAASIVLVIFSRAYKWYIESNYFKGDA</sequence>
<evidence type="ECO:0000256" key="5">
    <source>
        <dbReference type="ARBA" id="ARBA00022692"/>
    </source>
</evidence>
<dbReference type="RefSeq" id="WP_201327991.1">
    <property type="nucleotide sequence ID" value="NZ_AP017470.1"/>
</dbReference>